<dbReference type="NCBIfam" id="TIGR00442">
    <property type="entry name" value="hisS"/>
    <property type="match status" value="1"/>
</dbReference>
<dbReference type="AlphaFoldDB" id="A0A931DMC1"/>
<evidence type="ECO:0000256" key="10">
    <source>
        <dbReference type="PIRSR" id="PIRSR001549-1"/>
    </source>
</evidence>
<dbReference type="GO" id="GO:0006427">
    <property type="term" value="P:histidyl-tRNA aminoacylation"/>
    <property type="evidence" value="ECO:0007669"/>
    <property type="project" value="UniProtKB-UniRule"/>
</dbReference>
<dbReference type="PIRSF" id="PIRSF001549">
    <property type="entry name" value="His-tRNA_synth"/>
    <property type="match status" value="1"/>
</dbReference>
<dbReference type="GO" id="GO:0005524">
    <property type="term" value="F:ATP binding"/>
    <property type="evidence" value="ECO:0007669"/>
    <property type="project" value="UniProtKB-UniRule"/>
</dbReference>
<dbReference type="RefSeq" id="WP_197015847.1">
    <property type="nucleotide sequence ID" value="NZ_BAABES010000003.1"/>
</dbReference>
<name>A0A931DMC1_9ACTN</name>
<keyword evidence="5 9" id="KW-0067">ATP-binding</keyword>
<sequence length="440" mass="47091">MASQQFEPPSGTRDFLAGALRVREHVFAQIRGVFERYGFEPLQTPAFERLETLTGKYGDEGDKLIFKILRRGEHEATGEADLALRYDMTVPLARVVAGYGSQLPTPYKRYAMGQVWRADRPGKGRFREFAQCDVDVVGSASPLADAEVVCALTDALDAVGLREYRVLVNSRQALSGLLEVYGVPSELGGGVLITLDKLDKLSPEKVAAELVEARSLAPDIAESLVGDLTAPDAVERMRTALKDSEAGRAGLEEIGRLLELASPKVGEGRIAFTPSLVRGLDYYTGVIFEVVAEGMPGSIASGGRYDGLISALGGPDVPACGGSLGVERIIGLLGDGEGGAHRIDVAATVIAEDTASEVMGFAARLRDVGLRTEVYLAASRKLAKQLKWAADRKARFALIYGASDKEAGVITVRDMDSGEQAQVPADELAAYLTRRCAPSR</sequence>
<dbReference type="InterPro" id="IPR041715">
    <property type="entry name" value="HisRS-like_core"/>
</dbReference>
<dbReference type="InterPro" id="IPR045864">
    <property type="entry name" value="aa-tRNA-synth_II/BPL/LPL"/>
</dbReference>
<evidence type="ECO:0000256" key="9">
    <source>
        <dbReference type="HAMAP-Rule" id="MF_00127"/>
    </source>
</evidence>
<dbReference type="GO" id="GO:0004821">
    <property type="term" value="F:histidine-tRNA ligase activity"/>
    <property type="evidence" value="ECO:0007669"/>
    <property type="project" value="UniProtKB-UniRule"/>
</dbReference>
<feature type="binding site" evidence="10">
    <location>
        <begin position="282"/>
        <end position="283"/>
    </location>
    <ligand>
        <name>L-histidine</name>
        <dbReference type="ChEBI" id="CHEBI:57595"/>
    </ligand>
</feature>
<evidence type="ECO:0000256" key="2">
    <source>
        <dbReference type="ARBA" id="ARBA00011738"/>
    </source>
</evidence>
<evidence type="ECO:0000256" key="1">
    <source>
        <dbReference type="ARBA" id="ARBA00008226"/>
    </source>
</evidence>
<dbReference type="Gene3D" id="3.40.50.800">
    <property type="entry name" value="Anticodon-binding domain"/>
    <property type="match status" value="1"/>
</dbReference>
<feature type="binding site" evidence="10">
    <location>
        <position position="135"/>
    </location>
    <ligand>
        <name>L-histidine</name>
        <dbReference type="ChEBI" id="CHEBI:57595"/>
    </ligand>
</feature>
<dbReference type="CDD" id="cd00773">
    <property type="entry name" value="HisRS-like_core"/>
    <property type="match status" value="1"/>
</dbReference>
<dbReference type="Pfam" id="PF13393">
    <property type="entry name" value="tRNA-synt_His"/>
    <property type="match status" value="1"/>
</dbReference>
<dbReference type="SUPFAM" id="SSF52954">
    <property type="entry name" value="Class II aaRS ABD-related"/>
    <property type="match status" value="1"/>
</dbReference>
<keyword evidence="6 9" id="KW-0648">Protein biosynthesis</keyword>
<evidence type="ECO:0000256" key="8">
    <source>
        <dbReference type="ARBA" id="ARBA00047639"/>
    </source>
</evidence>
<feature type="binding site" evidence="10">
    <location>
        <position position="278"/>
    </location>
    <ligand>
        <name>L-histidine</name>
        <dbReference type="ChEBI" id="CHEBI:57595"/>
    </ligand>
</feature>
<dbReference type="EMBL" id="JADOUA010000001">
    <property type="protein sequence ID" value="MBG6093839.1"/>
    <property type="molecule type" value="Genomic_DNA"/>
</dbReference>
<comment type="subcellular location">
    <subcellularLocation>
        <location evidence="9">Cytoplasm</location>
    </subcellularLocation>
</comment>
<dbReference type="InterPro" id="IPR004516">
    <property type="entry name" value="HisRS/HisZ"/>
</dbReference>
<dbReference type="Proteomes" id="UP000614047">
    <property type="component" value="Unassembled WGS sequence"/>
</dbReference>
<comment type="similarity">
    <text evidence="1 9">Belongs to the class-II aminoacyl-tRNA synthetase family.</text>
</comment>
<keyword evidence="3 9" id="KW-0963">Cytoplasm</keyword>
<organism evidence="12 13">
    <name type="scientific">Actinomadura viridis</name>
    <dbReference type="NCBI Taxonomy" id="58110"/>
    <lineage>
        <taxon>Bacteria</taxon>
        <taxon>Bacillati</taxon>
        <taxon>Actinomycetota</taxon>
        <taxon>Actinomycetes</taxon>
        <taxon>Streptosporangiales</taxon>
        <taxon>Thermomonosporaceae</taxon>
        <taxon>Actinomadura</taxon>
    </lineage>
</organism>
<accession>A0A931DMC1</accession>
<comment type="catalytic activity">
    <reaction evidence="8 9">
        <text>tRNA(His) + L-histidine + ATP = L-histidyl-tRNA(His) + AMP + diphosphate + H(+)</text>
        <dbReference type="Rhea" id="RHEA:17313"/>
        <dbReference type="Rhea" id="RHEA-COMP:9665"/>
        <dbReference type="Rhea" id="RHEA-COMP:9689"/>
        <dbReference type="ChEBI" id="CHEBI:15378"/>
        <dbReference type="ChEBI" id="CHEBI:30616"/>
        <dbReference type="ChEBI" id="CHEBI:33019"/>
        <dbReference type="ChEBI" id="CHEBI:57595"/>
        <dbReference type="ChEBI" id="CHEBI:78442"/>
        <dbReference type="ChEBI" id="CHEBI:78527"/>
        <dbReference type="ChEBI" id="CHEBI:456215"/>
        <dbReference type="EC" id="6.1.1.21"/>
    </reaction>
</comment>
<dbReference type="HAMAP" id="MF_00127">
    <property type="entry name" value="His_tRNA_synth"/>
    <property type="match status" value="1"/>
</dbReference>
<keyword evidence="9 12" id="KW-0436">Ligase</keyword>
<comment type="subunit">
    <text evidence="2 9">Homodimer.</text>
</comment>
<evidence type="ECO:0000256" key="4">
    <source>
        <dbReference type="ARBA" id="ARBA00022741"/>
    </source>
</evidence>
<comment type="caution">
    <text evidence="12">The sequence shown here is derived from an EMBL/GenBank/DDBJ whole genome shotgun (WGS) entry which is preliminary data.</text>
</comment>
<reference evidence="12" key="1">
    <citation type="submission" date="2020-11" db="EMBL/GenBank/DDBJ databases">
        <title>Sequencing the genomes of 1000 actinobacteria strains.</title>
        <authorList>
            <person name="Klenk H.-P."/>
        </authorList>
    </citation>
    <scope>NUCLEOTIDE SEQUENCE</scope>
    <source>
        <strain evidence="12">DSM 43175</strain>
    </source>
</reference>
<keyword evidence="7 9" id="KW-0030">Aminoacyl-tRNA synthetase</keyword>
<dbReference type="InterPro" id="IPR036621">
    <property type="entry name" value="Anticodon-bd_dom_sf"/>
</dbReference>
<feature type="binding site" evidence="10">
    <location>
        <begin position="87"/>
        <end position="89"/>
    </location>
    <ligand>
        <name>L-histidine</name>
        <dbReference type="ChEBI" id="CHEBI:57595"/>
    </ligand>
</feature>
<feature type="domain" description="Aminoacyl-transfer RNA synthetases class-II family profile" evidence="11">
    <location>
        <begin position="1"/>
        <end position="333"/>
    </location>
</feature>
<dbReference type="GO" id="GO:0005737">
    <property type="term" value="C:cytoplasm"/>
    <property type="evidence" value="ECO:0007669"/>
    <property type="project" value="UniProtKB-SubCell"/>
</dbReference>
<dbReference type="PANTHER" id="PTHR11476">
    <property type="entry name" value="HISTIDYL-TRNA SYNTHETASE"/>
    <property type="match status" value="1"/>
</dbReference>
<dbReference type="Gene3D" id="3.30.930.10">
    <property type="entry name" value="Bira Bifunctional Protein, Domain 2"/>
    <property type="match status" value="1"/>
</dbReference>
<feature type="binding site" evidence="10">
    <location>
        <position position="131"/>
    </location>
    <ligand>
        <name>L-histidine</name>
        <dbReference type="ChEBI" id="CHEBI:57595"/>
    </ligand>
</feature>
<dbReference type="InterPro" id="IPR006195">
    <property type="entry name" value="aa-tRNA-synth_II"/>
</dbReference>
<dbReference type="InterPro" id="IPR004154">
    <property type="entry name" value="Anticodon-bd"/>
</dbReference>
<proteinExistence type="inferred from homology"/>
<keyword evidence="4 9" id="KW-0547">Nucleotide-binding</keyword>
<evidence type="ECO:0000256" key="7">
    <source>
        <dbReference type="ARBA" id="ARBA00023146"/>
    </source>
</evidence>
<protein>
    <recommendedName>
        <fullName evidence="9">Histidine--tRNA ligase</fullName>
        <ecNumber evidence="9">6.1.1.21</ecNumber>
    </recommendedName>
    <alternativeName>
        <fullName evidence="9">Histidyl-tRNA synthetase</fullName>
        <shortName evidence="9">HisRS</shortName>
    </alternativeName>
</protein>
<evidence type="ECO:0000259" key="11">
    <source>
        <dbReference type="PROSITE" id="PS50862"/>
    </source>
</evidence>
<dbReference type="Pfam" id="PF03129">
    <property type="entry name" value="HGTP_anticodon"/>
    <property type="match status" value="1"/>
</dbReference>
<evidence type="ECO:0000256" key="5">
    <source>
        <dbReference type="ARBA" id="ARBA00022840"/>
    </source>
</evidence>
<evidence type="ECO:0000256" key="6">
    <source>
        <dbReference type="ARBA" id="ARBA00022917"/>
    </source>
</evidence>
<evidence type="ECO:0000313" key="13">
    <source>
        <dbReference type="Proteomes" id="UP000614047"/>
    </source>
</evidence>
<dbReference type="SUPFAM" id="SSF55681">
    <property type="entry name" value="Class II aaRS and biotin synthetases"/>
    <property type="match status" value="1"/>
</dbReference>
<evidence type="ECO:0000313" key="12">
    <source>
        <dbReference type="EMBL" id="MBG6093839.1"/>
    </source>
</evidence>
<evidence type="ECO:0000256" key="3">
    <source>
        <dbReference type="ARBA" id="ARBA00022490"/>
    </source>
</evidence>
<keyword evidence="13" id="KW-1185">Reference proteome</keyword>
<feature type="binding site" evidence="10">
    <location>
        <position position="117"/>
    </location>
    <ligand>
        <name>L-histidine</name>
        <dbReference type="ChEBI" id="CHEBI:57595"/>
    </ligand>
</feature>
<dbReference type="PROSITE" id="PS50862">
    <property type="entry name" value="AA_TRNA_LIGASE_II"/>
    <property type="match status" value="1"/>
</dbReference>
<dbReference type="InterPro" id="IPR015807">
    <property type="entry name" value="His-tRNA-ligase"/>
</dbReference>
<gene>
    <name evidence="9" type="primary">hisS</name>
    <name evidence="12" type="ORF">IW256_007952</name>
</gene>
<dbReference type="EC" id="6.1.1.21" evidence="9"/>
<dbReference type="PANTHER" id="PTHR11476:SF7">
    <property type="entry name" value="HISTIDINE--TRNA LIGASE"/>
    <property type="match status" value="1"/>
</dbReference>